<sequence>MIGSTRTRLTQRNLRVPRVDGPAGDSVSVARQLDVALMSAGFKAAGELIEHVATLARPVAVDLAIEVLGAVRELVGDQVEHNPYFRAFPQGVPATYEFWRQMLRTASGEEWRKSRLGLGAINLLAFSTYGRVQHTYAQMLAEHDELAPSIKDRVTVVHLGGGLDEEVTSTYLALAGSTTPLAASDLVLLADLAALRVDLVPESMPVRENRAAVNAARLAAGLPLVAIDTVVDVLRVACQASGGDVTLVESTRFRGFRRSERRVLMAALDQVSASKLGDVNRYSGRFKRLGERLHPHEYPAFPNAQDVFAVARGERVVRTLAARAELAMADGEMSAAARVLTTAPGLLVRSLDRLLRDASGDQVDEVMAAAGSVLGSVSGRVLCSMREHLRNRARRDPARVFVNRAGRPWIASDTRPRLSPEVMRAATGMFDAELASRVPAYSRLVVDPDVLSVALPLSGKATAGGFGVLPRGTRMPIEGGLLRFFTYWRQAKERTDFDLSALLLDENFEYVDHVSWTNYHGDGAVYSGDLTEAPNGATEFIDIPLHAVTAQYVVPQVHIYSGENFTQVAESMFGWMLRDESQGGAPFEPRTVRTRSDMRGTGRVALPVMFGRDESGEWSATWLHMYLTGSPRFNRTEANNLTTSALTATIAYREYLTVGHMVDMLAAKAGSVVAWHPGLRVDSPATFIGLHRPDGLPEGSTFITLDRLSELVPH</sequence>
<evidence type="ECO:0000313" key="1">
    <source>
        <dbReference type="EMBL" id="SES47997.1"/>
    </source>
</evidence>
<dbReference type="EMBL" id="FOGI01000018">
    <property type="protein sequence ID" value="SES47997.1"/>
    <property type="molecule type" value="Genomic_DNA"/>
</dbReference>
<evidence type="ECO:0000313" key="2">
    <source>
        <dbReference type="Proteomes" id="UP000199051"/>
    </source>
</evidence>
<dbReference type="Gene3D" id="2.60.60.30">
    <property type="entry name" value="sav2460 like domains"/>
    <property type="match status" value="1"/>
</dbReference>
<evidence type="ECO:0008006" key="3">
    <source>
        <dbReference type="Google" id="ProtNLM"/>
    </source>
</evidence>
<dbReference type="RefSeq" id="WP_092786617.1">
    <property type="nucleotide sequence ID" value="NZ_FOGI01000018.1"/>
</dbReference>
<dbReference type="PANTHER" id="PTHR32097:SF18">
    <property type="entry name" value="RING-TYPE DOMAIN-CONTAINING PROTEIN"/>
    <property type="match status" value="1"/>
</dbReference>
<protein>
    <recommendedName>
        <fullName evidence="3">TerD domain-containing protein</fullName>
    </recommendedName>
</protein>
<dbReference type="AlphaFoldDB" id="A0A1H9XQC7"/>
<dbReference type="PANTHER" id="PTHR32097">
    <property type="entry name" value="CAMP-BINDING PROTEIN 1-RELATED"/>
    <property type="match status" value="1"/>
</dbReference>
<dbReference type="STRING" id="155974.SAMN04487818_11855"/>
<accession>A0A1H9XQC7</accession>
<reference evidence="2" key="1">
    <citation type="submission" date="2016-10" db="EMBL/GenBank/DDBJ databases">
        <authorList>
            <person name="Varghese N."/>
            <person name="Submissions S."/>
        </authorList>
    </citation>
    <scope>NUCLEOTIDE SEQUENCE [LARGE SCALE GENOMIC DNA]</scope>
    <source>
        <strain evidence="2">DSM 44260</strain>
    </source>
</reference>
<gene>
    <name evidence="1" type="ORF">SAMN04487818_11855</name>
</gene>
<dbReference type="InterPro" id="IPR051324">
    <property type="entry name" value="Stress/Tellurium_Resist"/>
</dbReference>
<proteinExistence type="predicted"/>
<organism evidence="1 2">
    <name type="scientific">Actinokineospora terrae</name>
    <dbReference type="NCBI Taxonomy" id="155974"/>
    <lineage>
        <taxon>Bacteria</taxon>
        <taxon>Bacillati</taxon>
        <taxon>Actinomycetota</taxon>
        <taxon>Actinomycetes</taxon>
        <taxon>Pseudonocardiales</taxon>
        <taxon>Pseudonocardiaceae</taxon>
        <taxon>Actinokineospora</taxon>
    </lineage>
</organism>
<name>A0A1H9XQC7_9PSEU</name>
<dbReference type="Proteomes" id="UP000199051">
    <property type="component" value="Unassembled WGS sequence"/>
</dbReference>
<keyword evidence="2" id="KW-1185">Reference proteome</keyword>